<keyword evidence="2" id="KW-1185">Reference proteome</keyword>
<dbReference type="EMBL" id="JBFOLK010000002">
    <property type="protein sequence ID" value="KAL2532179.1"/>
    <property type="molecule type" value="Genomic_DNA"/>
</dbReference>
<evidence type="ECO:0000313" key="2">
    <source>
        <dbReference type="Proteomes" id="UP001604336"/>
    </source>
</evidence>
<gene>
    <name evidence="1" type="ORF">Adt_05530</name>
</gene>
<proteinExistence type="predicted"/>
<protein>
    <submittedName>
        <fullName evidence="1">Uncharacterized protein</fullName>
    </submittedName>
</protein>
<dbReference type="AlphaFoldDB" id="A0ABD1V4D0"/>
<evidence type="ECO:0000313" key="1">
    <source>
        <dbReference type="EMBL" id="KAL2532179.1"/>
    </source>
</evidence>
<sequence length="182" mass="20087">MGNVFSSECVEKIPETILVSEDSNSRDQVSQRLEATFVPKDSSSEDHTNENLDMIDAFDGIDGLNSLKDVPCDYPSHISCDILTSKLVDINDDEEANYGTSVVKILENGQEAPVTPSSLSLIVVPTSNINNGGITPICSSMSGLPFEITKDSSFLKDVFREAMIKYLKKLFTDIIKYKFFKS</sequence>
<reference evidence="2" key="1">
    <citation type="submission" date="2024-07" db="EMBL/GenBank/DDBJ databases">
        <title>Two chromosome-level genome assemblies of Korean endemic species Abeliophyllum distichum and Forsythia ovata (Oleaceae).</title>
        <authorList>
            <person name="Jang H."/>
        </authorList>
    </citation>
    <scope>NUCLEOTIDE SEQUENCE [LARGE SCALE GENOMIC DNA]</scope>
</reference>
<comment type="caution">
    <text evidence="1">The sequence shown here is derived from an EMBL/GenBank/DDBJ whole genome shotgun (WGS) entry which is preliminary data.</text>
</comment>
<organism evidence="1 2">
    <name type="scientific">Abeliophyllum distichum</name>
    <dbReference type="NCBI Taxonomy" id="126358"/>
    <lineage>
        <taxon>Eukaryota</taxon>
        <taxon>Viridiplantae</taxon>
        <taxon>Streptophyta</taxon>
        <taxon>Embryophyta</taxon>
        <taxon>Tracheophyta</taxon>
        <taxon>Spermatophyta</taxon>
        <taxon>Magnoliopsida</taxon>
        <taxon>eudicotyledons</taxon>
        <taxon>Gunneridae</taxon>
        <taxon>Pentapetalae</taxon>
        <taxon>asterids</taxon>
        <taxon>lamiids</taxon>
        <taxon>Lamiales</taxon>
        <taxon>Oleaceae</taxon>
        <taxon>Forsythieae</taxon>
        <taxon>Abeliophyllum</taxon>
    </lineage>
</organism>
<dbReference type="Proteomes" id="UP001604336">
    <property type="component" value="Unassembled WGS sequence"/>
</dbReference>
<name>A0ABD1V4D0_9LAMI</name>
<accession>A0ABD1V4D0</accession>